<dbReference type="GO" id="GO:0005829">
    <property type="term" value="C:cytosol"/>
    <property type="evidence" value="ECO:0007669"/>
    <property type="project" value="TreeGrafter"/>
</dbReference>
<dbReference type="Proteomes" id="UP000030401">
    <property type="component" value="Unassembled WGS sequence"/>
</dbReference>
<dbReference type="InterPro" id="IPR023214">
    <property type="entry name" value="HAD_sf"/>
</dbReference>
<dbReference type="Gene3D" id="1.10.150.240">
    <property type="entry name" value="Putative phosphatase, domain 2"/>
    <property type="match status" value="1"/>
</dbReference>
<dbReference type="SFLD" id="SFLDG01129">
    <property type="entry name" value="C1.5:_HAD__Beta-PGM__Phosphata"/>
    <property type="match status" value="1"/>
</dbReference>
<dbReference type="EMBL" id="AVPG01000009">
    <property type="protein sequence ID" value="KGX87076.1"/>
    <property type="molecule type" value="Genomic_DNA"/>
</dbReference>
<dbReference type="NCBIfam" id="TIGR01549">
    <property type="entry name" value="HAD-SF-IA-v1"/>
    <property type="match status" value="1"/>
</dbReference>
<evidence type="ECO:0008006" key="5">
    <source>
        <dbReference type="Google" id="ProtNLM"/>
    </source>
</evidence>
<evidence type="ECO:0000313" key="3">
    <source>
        <dbReference type="EMBL" id="KGX87076.1"/>
    </source>
</evidence>
<dbReference type="SUPFAM" id="SSF56784">
    <property type="entry name" value="HAD-like"/>
    <property type="match status" value="1"/>
</dbReference>
<dbReference type="Pfam" id="PF13419">
    <property type="entry name" value="HAD_2"/>
    <property type="match status" value="1"/>
</dbReference>
<protein>
    <recommendedName>
        <fullName evidence="5">Haloacid dehalogenase</fullName>
    </recommendedName>
</protein>
<dbReference type="AlphaFoldDB" id="A0A0A5G1V4"/>
<dbReference type="PANTHER" id="PTHR43434">
    <property type="entry name" value="PHOSPHOGLYCOLATE PHOSPHATASE"/>
    <property type="match status" value="1"/>
</dbReference>
<dbReference type="GO" id="GO:0008967">
    <property type="term" value="F:phosphoglycolate phosphatase activity"/>
    <property type="evidence" value="ECO:0007669"/>
    <property type="project" value="TreeGrafter"/>
</dbReference>
<keyword evidence="2" id="KW-0460">Magnesium</keyword>
<dbReference type="eggNOG" id="COG0546">
    <property type="taxonomic scope" value="Bacteria"/>
</dbReference>
<reference evidence="3 4" key="1">
    <citation type="submission" date="2013-08" db="EMBL/GenBank/DDBJ databases">
        <authorList>
            <person name="Huang J."/>
            <person name="Wang G."/>
        </authorList>
    </citation>
    <scope>NUCLEOTIDE SEQUENCE [LARGE SCALE GENOMIC DNA]</scope>
    <source>
        <strain evidence="3 4">JSM 072002</strain>
    </source>
</reference>
<dbReference type="SFLD" id="SFLDS00003">
    <property type="entry name" value="Haloacid_Dehalogenase"/>
    <property type="match status" value="1"/>
</dbReference>
<gene>
    <name evidence="3" type="ORF">N784_02450</name>
</gene>
<evidence type="ECO:0000256" key="1">
    <source>
        <dbReference type="ARBA" id="ARBA00022801"/>
    </source>
</evidence>
<comment type="caution">
    <text evidence="3">The sequence shown here is derived from an EMBL/GenBank/DDBJ whole genome shotgun (WGS) entry which is preliminary data.</text>
</comment>
<accession>A0A0A5G1V4</accession>
<dbReference type="InterPro" id="IPR006439">
    <property type="entry name" value="HAD-SF_hydro_IA"/>
</dbReference>
<dbReference type="GO" id="GO:0006281">
    <property type="term" value="P:DNA repair"/>
    <property type="evidence" value="ECO:0007669"/>
    <property type="project" value="TreeGrafter"/>
</dbReference>
<name>A0A0A5G1V4_9BACI</name>
<dbReference type="OrthoDB" id="9809962at2"/>
<dbReference type="STRING" id="1385512.N784_02450"/>
<evidence type="ECO:0000313" key="4">
    <source>
        <dbReference type="Proteomes" id="UP000030401"/>
    </source>
</evidence>
<dbReference type="InterPro" id="IPR036412">
    <property type="entry name" value="HAD-like_sf"/>
</dbReference>
<keyword evidence="1" id="KW-0378">Hydrolase</keyword>
<dbReference type="InterPro" id="IPR041492">
    <property type="entry name" value="HAD_2"/>
</dbReference>
<dbReference type="RefSeq" id="WP_036833791.1">
    <property type="nucleotide sequence ID" value="NZ_AVPG01000009.1"/>
</dbReference>
<keyword evidence="4" id="KW-1185">Reference proteome</keyword>
<dbReference type="InterPro" id="IPR050155">
    <property type="entry name" value="HAD-like_hydrolase_sf"/>
</dbReference>
<organism evidence="3 4">
    <name type="scientific">Pontibacillus litoralis JSM 072002</name>
    <dbReference type="NCBI Taxonomy" id="1385512"/>
    <lineage>
        <taxon>Bacteria</taxon>
        <taxon>Bacillati</taxon>
        <taxon>Bacillota</taxon>
        <taxon>Bacilli</taxon>
        <taxon>Bacillales</taxon>
        <taxon>Bacillaceae</taxon>
        <taxon>Pontibacillus</taxon>
    </lineage>
</organism>
<dbReference type="InterPro" id="IPR023198">
    <property type="entry name" value="PGP-like_dom2"/>
</dbReference>
<evidence type="ECO:0000256" key="2">
    <source>
        <dbReference type="ARBA" id="ARBA00022842"/>
    </source>
</evidence>
<dbReference type="PANTHER" id="PTHR43434:SF1">
    <property type="entry name" value="PHOSPHOGLYCOLATE PHOSPHATASE"/>
    <property type="match status" value="1"/>
</dbReference>
<dbReference type="Gene3D" id="3.40.50.1000">
    <property type="entry name" value="HAD superfamily/HAD-like"/>
    <property type="match status" value="1"/>
</dbReference>
<sequence length="239" mass="27049">MIKAILFDKDGTLIEFNTLWLQSTYQLVESLVAQYANDAKQHIKVDTIARLLGMEEEGVAEHSVLASKTSEDIATIIADELGVDQQIIHEKVNNFYYKHARENRSEIKSIGDVHALFQQLKQNELMIGVVTADNYDVTELTLAQLQVSDQVDFIATADRYEKKPNEEAMDIFCRTFNLKRDEVIHVGDTPTDMEFSRHGRFGVGVLSGVGSETTLKQYTPHVIASIQQLIDNKGKFIYH</sequence>
<proteinExistence type="predicted"/>